<evidence type="ECO:0000313" key="2">
    <source>
        <dbReference type="Proteomes" id="UP000177652"/>
    </source>
</evidence>
<gene>
    <name evidence="1" type="ORF">A3D71_00470</name>
</gene>
<sequence>MGVKSNCFLVASDGRVSAGIRGVVQESLLRIGPMHGAHSEVRFDVGPEGGFPLHQSGNLFEAASYRLQDGTPVLMGREGWMGGILSVSTLNLRFDPSRSTYFGSRTNGWPGVDAPDRTFVQLNERSNPDQHQLIALLDGEYVVVGDRGGQYIRVDCKGGMFVASPAHWGDFRMPQRRH</sequence>
<reference evidence="1 2" key="1">
    <citation type="journal article" date="2016" name="Nat. Commun.">
        <title>Thousands of microbial genomes shed light on interconnected biogeochemical processes in an aquifer system.</title>
        <authorList>
            <person name="Anantharaman K."/>
            <person name="Brown C.T."/>
            <person name="Hug L.A."/>
            <person name="Sharon I."/>
            <person name="Castelle C.J."/>
            <person name="Probst A.J."/>
            <person name="Thomas B.C."/>
            <person name="Singh A."/>
            <person name="Wilkins M.J."/>
            <person name="Karaoz U."/>
            <person name="Brodie E.L."/>
            <person name="Williams K.H."/>
            <person name="Hubbard S.S."/>
            <person name="Banfield J.F."/>
        </authorList>
    </citation>
    <scope>NUCLEOTIDE SEQUENCE [LARGE SCALE GENOMIC DNA]</scope>
</reference>
<dbReference type="EMBL" id="MFLK01000028">
    <property type="protein sequence ID" value="OGG65892.1"/>
    <property type="molecule type" value="Genomic_DNA"/>
</dbReference>
<dbReference type="AlphaFoldDB" id="A0A1F6DY19"/>
<accession>A0A1F6DY19</accession>
<evidence type="ECO:0000313" key="1">
    <source>
        <dbReference type="EMBL" id="OGG65892.1"/>
    </source>
</evidence>
<comment type="caution">
    <text evidence="1">The sequence shown here is derived from an EMBL/GenBank/DDBJ whole genome shotgun (WGS) entry which is preliminary data.</text>
</comment>
<proteinExistence type="predicted"/>
<name>A0A1F6DY19_9BACT</name>
<protein>
    <submittedName>
        <fullName evidence="1">Uncharacterized protein</fullName>
    </submittedName>
</protein>
<dbReference type="STRING" id="1798497.A3D71_00470"/>
<organism evidence="1 2">
    <name type="scientific">Candidatus Kaiserbacteria bacterium RIFCSPHIGHO2_02_FULL_55_20</name>
    <dbReference type="NCBI Taxonomy" id="1798497"/>
    <lineage>
        <taxon>Bacteria</taxon>
        <taxon>Candidatus Kaiseribacteriota</taxon>
    </lineage>
</organism>
<dbReference type="Proteomes" id="UP000177652">
    <property type="component" value="Unassembled WGS sequence"/>
</dbReference>